<dbReference type="Proteomes" id="UP000182569">
    <property type="component" value="Chromosome"/>
</dbReference>
<keyword evidence="1" id="KW-1133">Transmembrane helix</keyword>
<keyword evidence="3" id="KW-1185">Reference proteome</keyword>
<keyword evidence="1" id="KW-0812">Transmembrane</keyword>
<dbReference type="STRING" id="1552.A7L45_18980"/>
<name>A0A1J0GKT5_9CLOT</name>
<evidence type="ECO:0000313" key="3">
    <source>
        <dbReference type="Proteomes" id="UP000182569"/>
    </source>
</evidence>
<protein>
    <submittedName>
        <fullName evidence="2">Uncharacterized protein</fullName>
    </submittedName>
</protein>
<dbReference type="AlphaFoldDB" id="A0A1J0GKT5"/>
<feature type="transmembrane region" description="Helical" evidence="1">
    <location>
        <begin position="6"/>
        <end position="25"/>
    </location>
</feature>
<evidence type="ECO:0000313" key="2">
    <source>
        <dbReference type="EMBL" id="APC42002.1"/>
    </source>
</evidence>
<dbReference type="KEGG" id="ceu:A7L45_18980"/>
<evidence type="ECO:0000256" key="1">
    <source>
        <dbReference type="SAM" id="Phobius"/>
    </source>
</evidence>
<sequence>MKKKTFFLLSIVAIVCISLILYSRIYTITEDRGQLESKIIQFINRPIITVKKIDIKQELNIDNKKYIIFIDNNNTLGNAELTKGLNNKYKIESTGGGNSCFYEEIYKTNKGKYLIMKGKNPDIKISYVKETVDNKEYKISIPSQEFYMAYCAVPNGTQSVYSDPNKIKFYNKNGRDITQEISKALLK</sequence>
<accession>A0A1J0GKT5</accession>
<organism evidence="2 3">
    <name type="scientific">Clostridium estertheticum subsp. estertheticum</name>
    <dbReference type="NCBI Taxonomy" id="1552"/>
    <lineage>
        <taxon>Bacteria</taxon>
        <taxon>Bacillati</taxon>
        <taxon>Bacillota</taxon>
        <taxon>Clostridia</taxon>
        <taxon>Eubacteriales</taxon>
        <taxon>Clostridiaceae</taxon>
        <taxon>Clostridium</taxon>
    </lineage>
</organism>
<dbReference type="RefSeq" id="WP_071614295.1">
    <property type="nucleotide sequence ID" value="NZ_CP015756.1"/>
</dbReference>
<dbReference type="OrthoDB" id="1739971at2"/>
<proteinExistence type="predicted"/>
<reference evidence="3" key="1">
    <citation type="journal article" date="2016" name="Front. Microbiol.">
        <title>Complete Genome Sequence of Clostridium estertheticum DSM 8809, a Microbe Identified in Spoiled Vacuum Packed Beef.</title>
        <authorList>
            <person name="Yu Z."/>
            <person name="Gunn L."/>
            <person name="Brennan E."/>
            <person name="Reid R."/>
            <person name="Wall P.G."/>
            <person name="Gaora O.P."/>
            <person name="Hurley D."/>
            <person name="Bolton D."/>
            <person name="Fanning S."/>
        </authorList>
    </citation>
    <scope>NUCLEOTIDE SEQUENCE [LARGE SCALE GENOMIC DNA]</scope>
    <source>
        <strain evidence="3">DSM 8809</strain>
    </source>
</reference>
<gene>
    <name evidence="2" type="ORF">A7L45_18980</name>
</gene>
<dbReference type="EMBL" id="CP015756">
    <property type="protein sequence ID" value="APC42002.1"/>
    <property type="molecule type" value="Genomic_DNA"/>
</dbReference>
<keyword evidence="1" id="KW-0472">Membrane</keyword>